<proteinExistence type="predicted"/>
<dbReference type="EMBL" id="CP069107">
    <property type="protein sequence ID" value="QSS57692.1"/>
    <property type="molecule type" value="Genomic_DNA"/>
</dbReference>
<name>A0A8A1LZW0_AJEC8</name>
<reference evidence="1" key="1">
    <citation type="submission" date="2021-01" db="EMBL/GenBank/DDBJ databases">
        <title>Chromosome-level genome assembly of a human fungal pathogen reveals clustering of transcriptionally co-regulated genes.</title>
        <authorList>
            <person name="Voorhies M."/>
            <person name="Cohen S."/>
            <person name="Shea T.P."/>
            <person name="Petrus S."/>
            <person name="Munoz J.F."/>
            <person name="Poplawski S."/>
            <person name="Goldman W.E."/>
            <person name="Michael T."/>
            <person name="Cuomo C.A."/>
            <person name="Sil A."/>
            <person name="Beyhan S."/>
        </authorList>
    </citation>
    <scope>NUCLEOTIDE SEQUENCE</scope>
    <source>
        <strain evidence="1">H88</strain>
    </source>
</reference>
<dbReference type="AlphaFoldDB" id="A0A8A1LZW0"/>
<evidence type="ECO:0000313" key="2">
    <source>
        <dbReference type="Proteomes" id="UP000663419"/>
    </source>
</evidence>
<accession>A0A8A1LZW0</accession>
<protein>
    <submittedName>
        <fullName evidence="1">Uncharacterized protein</fullName>
    </submittedName>
</protein>
<evidence type="ECO:0000313" key="1">
    <source>
        <dbReference type="EMBL" id="QSS57692.1"/>
    </source>
</evidence>
<dbReference type="Proteomes" id="UP000663419">
    <property type="component" value="Chromosome 6"/>
</dbReference>
<sequence>MWFQGLFQPFFETWGFPVRPVSYRTYTGAFNSADREIFPCGNPDVQRLFYCFRKIRRKERVPCRTITLYHLIYKNLYFYSRLKRGEPE</sequence>
<dbReference type="VEuPathDB" id="FungiDB:I7I53_11960"/>
<gene>
    <name evidence="1" type="ORF">I7I53_11960</name>
</gene>
<organism evidence="1 2">
    <name type="scientific">Ajellomyces capsulatus (strain H88)</name>
    <name type="common">Darling's disease fungus</name>
    <name type="synonym">Histoplasma capsulatum</name>
    <dbReference type="NCBI Taxonomy" id="544711"/>
    <lineage>
        <taxon>Eukaryota</taxon>
        <taxon>Fungi</taxon>
        <taxon>Dikarya</taxon>
        <taxon>Ascomycota</taxon>
        <taxon>Pezizomycotina</taxon>
        <taxon>Eurotiomycetes</taxon>
        <taxon>Eurotiomycetidae</taxon>
        <taxon>Onygenales</taxon>
        <taxon>Ajellomycetaceae</taxon>
        <taxon>Histoplasma</taxon>
    </lineage>
</organism>